<evidence type="ECO:0000256" key="3">
    <source>
        <dbReference type="ARBA" id="ARBA00022723"/>
    </source>
</evidence>
<dbReference type="AlphaFoldDB" id="A0A0C9Z4K2"/>
<dbReference type="InterPro" id="IPR011032">
    <property type="entry name" value="GroES-like_sf"/>
</dbReference>
<proteinExistence type="inferred from homology"/>
<keyword evidence="3" id="KW-0479">Metal-binding</keyword>
<keyword evidence="8" id="KW-1185">Reference proteome</keyword>
<reference evidence="7 8" key="1">
    <citation type="submission" date="2014-04" db="EMBL/GenBank/DDBJ databases">
        <authorList>
            <consortium name="DOE Joint Genome Institute"/>
            <person name="Kuo A."/>
            <person name="Ruytinx J."/>
            <person name="Rineau F."/>
            <person name="Colpaert J."/>
            <person name="Kohler A."/>
            <person name="Nagy L.G."/>
            <person name="Floudas D."/>
            <person name="Copeland A."/>
            <person name="Barry K.W."/>
            <person name="Cichocki N."/>
            <person name="Veneault-Fourrey C."/>
            <person name="LaButti K."/>
            <person name="Lindquist E.A."/>
            <person name="Lipzen A."/>
            <person name="Lundell T."/>
            <person name="Morin E."/>
            <person name="Murat C."/>
            <person name="Sun H."/>
            <person name="Tunlid A."/>
            <person name="Henrissat B."/>
            <person name="Grigoriev I.V."/>
            <person name="Hibbett D.S."/>
            <person name="Martin F."/>
            <person name="Nordberg H.P."/>
            <person name="Cantor M.N."/>
            <person name="Hua S.X."/>
        </authorList>
    </citation>
    <scope>NUCLEOTIDE SEQUENCE [LARGE SCALE GENOMIC DNA]</scope>
    <source>
        <strain evidence="7 8">UH-Slu-Lm8-n1</strain>
    </source>
</reference>
<reference evidence="8" key="2">
    <citation type="submission" date="2015-01" db="EMBL/GenBank/DDBJ databases">
        <title>Evolutionary Origins and Diversification of the Mycorrhizal Mutualists.</title>
        <authorList>
            <consortium name="DOE Joint Genome Institute"/>
            <consortium name="Mycorrhizal Genomics Consortium"/>
            <person name="Kohler A."/>
            <person name="Kuo A."/>
            <person name="Nagy L.G."/>
            <person name="Floudas D."/>
            <person name="Copeland A."/>
            <person name="Barry K.W."/>
            <person name="Cichocki N."/>
            <person name="Veneault-Fourrey C."/>
            <person name="LaButti K."/>
            <person name="Lindquist E.A."/>
            <person name="Lipzen A."/>
            <person name="Lundell T."/>
            <person name="Morin E."/>
            <person name="Murat C."/>
            <person name="Riley R."/>
            <person name="Ohm R."/>
            <person name="Sun H."/>
            <person name="Tunlid A."/>
            <person name="Henrissat B."/>
            <person name="Grigoriev I.V."/>
            <person name="Hibbett D.S."/>
            <person name="Martin F."/>
        </authorList>
    </citation>
    <scope>NUCLEOTIDE SEQUENCE [LARGE SCALE GENOMIC DNA]</scope>
    <source>
        <strain evidence="8">UH-Slu-Lm8-n1</strain>
    </source>
</reference>
<keyword evidence="4" id="KW-0862">Zinc</keyword>
<gene>
    <name evidence="7" type="ORF">CY34DRAFT_19106</name>
</gene>
<keyword evidence="5" id="KW-0560">Oxidoreductase</keyword>
<dbReference type="Gene3D" id="3.90.180.10">
    <property type="entry name" value="Medium-chain alcohol dehydrogenases, catalytic domain"/>
    <property type="match status" value="1"/>
</dbReference>
<evidence type="ECO:0000256" key="4">
    <source>
        <dbReference type="ARBA" id="ARBA00022833"/>
    </source>
</evidence>
<dbReference type="InterPro" id="IPR036291">
    <property type="entry name" value="NAD(P)-bd_dom_sf"/>
</dbReference>
<dbReference type="InParanoid" id="A0A0C9Z4K2"/>
<dbReference type="STRING" id="930992.A0A0C9Z4K2"/>
<dbReference type="GO" id="GO:0003939">
    <property type="term" value="F:L-iditol 2-dehydrogenase (NAD+) activity"/>
    <property type="evidence" value="ECO:0007669"/>
    <property type="project" value="TreeGrafter"/>
</dbReference>
<dbReference type="PANTHER" id="PTHR43161:SF9">
    <property type="entry name" value="SORBITOL DEHYDROGENASE"/>
    <property type="match status" value="1"/>
</dbReference>
<accession>A0A0C9Z4K2</accession>
<feature type="domain" description="Alcohol dehydrogenase-like N-terminal" evidence="6">
    <location>
        <begin position="76"/>
        <end position="160"/>
    </location>
</feature>
<organism evidence="7 8">
    <name type="scientific">Suillus luteus UH-Slu-Lm8-n1</name>
    <dbReference type="NCBI Taxonomy" id="930992"/>
    <lineage>
        <taxon>Eukaryota</taxon>
        <taxon>Fungi</taxon>
        <taxon>Dikarya</taxon>
        <taxon>Basidiomycota</taxon>
        <taxon>Agaricomycotina</taxon>
        <taxon>Agaricomycetes</taxon>
        <taxon>Agaricomycetidae</taxon>
        <taxon>Boletales</taxon>
        <taxon>Suillineae</taxon>
        <taxon>Suillaceae</taxon>
        <taxon>Suillus</taxon>
    </lineage>
</organism>
<protein>
    <submittedName>
        <fullName evidence="7">Unplaced genomic scaffold CY34scaffold_1144, whole genome shotgun sequence</fullName>
    </submittedName>
</protein>
<dbReference type="SUPFAM" id="SSF51735">
    <property type="entry name" value="NAD(P)-binding Rossmann-fold domains"/>
    <property type="match status" value="1"/>
</dbReference>
<evidence type="ECO:0000313" key="8">
    <source>
        <dbReference type="Proteomes" id="UP000054485"/>
    </source>
</evidence>
<dbReference type="HOGENOM" id="CLU_026673_11_5_1"/>
<evidence type="ECO:0000259" key="6">
    <source>
        <dbReference type="Pfam" id="PF08240"/>
    </source>
</evidence>
<evidence type="ECO:0000256" key="1">
    <source>
        <dbReference type="ARBA" id="ARBA00001947"/>
    </source>
</evidence>
<comment type="similarity">
    <text evidence="2">Belongs to the zinc-containing alcohol dehydrogenase family.</text>
</comment>
<dbReference type="Pfam" id="PF08240">
    <property type="entry name" value="ADH_N"/>
    <property type="match status" value="1"/>
</dbReference>
<dbReference type="GO" id="GO:0046872">
    <property type="term" value="F:metal ion binding"/>
    <property type="evidence" value="ECO:0007669"/>
    <property type="project" value="UniProtKB-KW"/>
</dbReference>
<dbReference type="Gene3D" id="3.40.50.720">
    <property type="entry name" value="NAD(P)-binding Rossmann-like Domain"/>
    <property type="match status" value="1"/>
</dbReference>
<evidence type="ECO:0000256" key="5">
    <source>
        <dbReference type="ARBA" id="ARBA00023002"/>
    </source>
</evidence>
<dbReference type="OrthoDB" id="2148442at2759"/>
<sequence>MSGNPSFVLKGILDVEIQQKPVPEIDANEVLVEVKKTGSFMATRNLRHRRMPLSIFLYQDNKSSSPGAFSFPCRVGDFIVEKPMVLGWESAGVVSKVGPSVTNVKVGDRVAMEPAASAKLARRVATRRICPDIVCAATPPTDGTLARYYRLPSNLAYPLPPNLSHEDGAMVHGTSFRGSPCCLVTRFRRLPRYCLDVIPDRLEFAKAYAATDTFLPPSMDKGESEVAFSMRNAQAMKKKLGIAEHGPRAVDLVLDASGADVAIQTGTLIAKSGGTFVQVGIGNPNITIDIFAVLCKGSAMTYLARMAQQIAALVVLTTFNFVYSHPTTVSSVTDDLTLICINLTPFVLLGVSSRSHRNMNLNKPDCNHYTCAH</sequence>
<evidence type="ECO:0000256" key="2">
    <source>
        <dbReference type="ARBA" id="ARBA00008072"/>
    </source>
</evidence>
<dbReference type="Proteomes" id="UP000054485">
    <property type="component" value="Unassembled WGS sequence"/>
</dbReference>
<evidence type="ECO:0000313" key="7">
    <source>
        <dbReference type="EMBL" id="KIK32365.1"/>
    </source>
</evidence>
<name>A0A0C9Z4K2_9AGAM</name>
<dbReference type="PANTHER" id="PTHR43161">
    <property type="entry name" value="SORBITOL DEHYDROGENASE"/>
    <property type="match status" value="1"/>
</dbReference>
<dbReference type="EMBL" id="KN836275">
    <property type="protein sequence ID" value="KIK32365.1"/>
    <property type="molecule type" value="Genomic_DNA"/>
</dbReference>
<comment type="cofactor">
    <cofactor evidence="1">
        <name>Zn(2+)</name>
        <dbReference type="ChEBI" id="CHEBI:29105"/>
    </cofactor>
</comment>
<dbReference type="InterPro" id="IPR013154">
    <property type="entry name" value="ADH-like_N"/>
</dbReference>
<dbReference type="SUPFAM" id="SSF50129">
    <property type="entry name" value="GroES-like"/>
    <property type="match status" value="1"/>
</dbReference>
<dbReference type="GO" id="GO:0006062">
    <property type="term" value="P:sorbitol catabolic process"/>
    <property type="evidence" value="ECO:0007669"/>
    <property type="project" value="TreeGrafter"/>
</dbReference>